<proteinExistence type="inferred from homology"/>
<keyword evidence="5 7" id="KW-1133">Transmembrane helix</keyword>
<protein>
    <recommendedName>
        <fullName evidence="10">Prolipoprotein diacylglyceryl transferase</fullName>
    </recommendedName>
</protein>
<evidence type="ECO:0008006" key="10">
    <source>
        <dbReference type="Google" id="ProtNLM"/>
    </source>
</evidence>
<accession>A0A168P1P1</accession>
<keyword evidence="4 7" id="KW-0812">Transmembrane</keyword>
<dbReference type="STRING" id="494026.PGLA_02675"/>
<feature type="transmembrane region" description="Helical" evidence="7">
    <location>
        <begin position="101"/>
        <end position="122"/>
    </location>
</feature>
<keyword evidence="9" id="KW-1185">Reference proteome</keyword>
<reference evidence="8 9" key="1">
    <citation type="submission" date="2016-03" db="EMBL/GenBank/DDBJ databases">
        <title>Draft genome sequence of Paenibacillus glacialis DSM 22343.</title>
        <authorList>
            <person name="Shin S.-K."/>
            <person name="Yi H."/>
        </authorList>
    </citation>
    <scope>NUCLEOTIDE SEQUENCE [LARGE SCALE GENOMIC DNA]</scope>
    <source>
        <strain evidence="8 9">DSM 22343</strain>
    </source>
</reference>
<evidence type="ECO:0000256" key="7">
    <source>
        <dbReference type="SAM" id="Phobius"/>
    </source>
</evidence>
<evidence type="ECO:0000256" key="6">
    <source>
        <dbReference type="ARBA" id="ARBA00023136"/>
    </source>
</evidence>
<evidence type="ECO:0000313" key="9">
    <source>
        <dbReference type="Proteomes" id="UP000076967"/>
    </source>
</evidence>
<keyword evidence="3" id="KW-0808">Transferase</keyword>
<comment type="similarity">
    <text evidence="1">Belongs to the Lgt family.</text>
</comment>
<dbReference type="EMBL" id="LVJH01000002">
    <property type="protein sequence ID" value="OAB46301.1"/>
    <property type="molecule type" value="Genomic_DNA"/>
</dbReference>
<dbReference type="InterPro" id="IPR001640">
    <property type="entry name" value="Lgt"/>
</dbReference>
<evidence type="ECO:0000256" key="5">
    <source>
        <dbReference type="ARBA" id="ARBA00022989"/>
    </source>
</evidence>
<feature type="transmembrane region" description="Helical" evidence="7">
    <location>
        <begin position="77"/>
        <end position="95"/>
    </location>
</feature>
<comment type="caution">
    <text evidence="8">The sequence shown here is derived from an EMBL/GenBank/DDBJ whole genome shotgun (WGS) entry which is preliminary data.</text>
</comment>
<evidence type="ECO:0000256" key="1">
    <source>
        <dbReference type="ARBA" id="ARBA00007150"/>
    </source>
</evidence>
<evidence type="ECO:0000256" key="3">
    <source>
        <dbReference type="ARBA" id="ARBA00022679"/>
    </source>
</evidence>
<organism evidence="8 9">
    <name type="scientific">Paenibacillus glacialis</name>
    <dbReference type="NCBI Taxonomy" id="494026"/>
    <lineage>
        <taxon>Bacteria</taxon>
        <taxon>Bacillati</taxon>
        <taxon>Bacillota</taxon>
        <taxon>Bacilli</taxon>
        <taxon>Bacillales</taxon>
        <taxon>Paenibacillaceae</taxon>
        <taxon>Paenibacillus</taxon>
    </lineage>
</organism>
<sequence length="134" mass="14794">MKWVAPAIILGQAIGRIACFLNGDAFGAPTDSGFGIVYPEGTIAFERYGSVPLWPAEIWEGQLDIVVFGILIVMKNIELPVGVLFLSYNVLYSIVRFSMDGWTMGEYLCIGISVILILYFIVRSRKVKPIALMG</sequence>
<name>A0A168P1P1_9BACL</name>
<keyword evidence="6 7" id="KW-0472">Membrane</keyword>
<dbReference type="AlphaFoldDB" id="A0A168P1P1"/>
<keyword evidence="2" id="KW-1003">Cell membrane</keyword>
<dbReference type="Proteomes" id="UP000076967">
    <property type="component" value="Unassembled WGS sequence"/>
</dbReference>
<dbReference type="PANTHER" id="PTHR30589">
    <property type="entry name" value="PROLIPOPROTEIN DIACYLGLYCERYL TRANSFERASE"/>
    <property type="match status" value="1"/>
</dbReference>
<dbReference type="PANTHER" id="PTHR30589:SF0">
    <property type="entry name" value="PHOSPHATIDYLGLYCEROL--PROLIPOPROTEIN DIACYLGLYCERYL TRANSFERASE"/>
    <property type="match status" value="1"/>
</dbReference>
<evidence type="ECO:0000256" key="4">
    <source>
        <dbReference type="ARBA" id="ARBA00022692"/>
    </source>
</evidence>
<dbReference type="GO" id="GO:0005886">
    <property type="term" value="C:plasma membrane"/>
    <property type="evidence" value="ECO:0007669"/>
    <property type="project" value="InterPro"/>
</dbReference>
<dbReference type="GO" id="GO:0008961">
    <property type="term" value="F:phosphatidylglycerol-prolipoprotein diacylglyceryl transferase activity"/>
    <property type="evidence" value="ECO:0007669"/>
    <property type="project" value="InterPro"/>
</dbReference>
<dbReference type="GO" id="GO:0042158">
    <property type="term" value="P:lipoprotein biosynthetic process"/>
    <property type="evidence" value="ECO:0007669"/>
    <property type="project" value="InterPro"/>
</dbReference>
<gene>
    <name evidence="8" type="ORF">PGLA_02675</name>
</gene>
<evidence type="ECO:0000256" key="2">
    <source>
        <dbReference type="ARBA" id="ARBA00022475"/>
    </source>
</evidence>
<dbReference type="Pfam" id="PF01790">
    <property type="entry name" value="LGT"/>
    <property type="match status" value="1"/>
</dbReference>
<evidence type="ECO:0000313" key="8">
    <source>
        <dbReference type="EMBL" id="OAB46301.1"/>
    </source>
</evidence>